<dbReference type="RefSeq" id="WP_280654474.1">
    <property type="nucleotide sequence ID" value="NZ_JANQDH010000051.1"/>
</dbReference>
<dbReference type="SUPFAM" id="SSF88697">
    <property type="entry name" value="PUA domain-like"/>
    <property type="match status" value="1"/>
</dbReference>
<evidence type="ECO:0000313" key="3">
    <source>
        <dbReference type="Proteomes" id="UP001159387"/>
    </source>
</evidence>
<evidence type="ECO:0000313" key="2">
    <source>
        <dbReference type="EMBL" id="MDH6060476.1"/>
    </source>
</evidence>
<dbReference type="Pfam" id="PF01878">
    <property type="entry name" value="EVE"/>
    <property type="match status" value="1"/>
</dbReference>
<dbReference type="InterPro" id="IPR015947">
    <property type="entry name" value="PUA-like_sf"/>
</dbReference>
<dbReference type="Proteomes" id="UP001159387">
    <property type="component" value="Unassembled WGS sequence"/>
</dbReference>
<dbReference type="AlphaFoldDB" id="A0AA43KBE6"/>
<accession>A0AA43KBE6</accession>
<dbReference type="InterPro" id="IPR002740">
    <property type="entry name" value="EVE_domain"/>
</dbReference>
<sequence>MAYWLLKTEPEKYSYFNLEQDGRTVWDGVKNTLALKYLRNMLVGDLALIYHTGKERQITGIAEVVSQPYTDPALNDAKRVVVDIQAIRKVSVPLTLTQIKQNGQFRDFDLLRLPRLSVVPVSEFHWQLLISLTDRTS</sequence>
<evidence type="ECO:0000259" key="1">
    <source>
        <dbReference type="Pfam" id="PF01878"/>
    </source>
</evidence>
<reference evidence="2 3" key="1">
    <citation type="journal article" date="2023" name="J. Phycol.">
        <title>Chrysosporum ovalisporum is synonymous with the true-branching cyanobacterium Umezakia natans (Nostocales/Aphanizomenonaceae).</title>
        <authorList>
            <person name="McGregor G.B."/>
            <person name="Sendall B.C."/>
            <person name="Niiyama Y."/>
            <person name="Tuji A."/>
            <person name="Willis A."/>
        </authorList>
    </citation>
    <scope>NUCLEOTIDE SEQUENCE [LARGE SCALE GENOMIC DNA]</scope>
    <source>
        <strain evidence="2 3">ANA360D</strain>
    </source>
</reference>
<gene>
    <name evidence="2" type="ORF">NWP17_08500</name>
</gene>
<dbReference type="EMBL" id="JANQDH010000051">
    <property type="protein sequence ID" value="MDH6060476.1"/>
    <property type="molecule type" value="Genomic_DNA"/>
</dbReference>
<proteinExistence type="predicted"/>
<keyword evidence="3" id="KW-1185">Reference proteome</keyword>
<name>A0AA43KBE6_9CYAN</name>
<dbReference type="PANTHER" id="PTHR14087:SF7">
    <property type="entry name" value="THYMOCYTE NUCLEAR PROTEIN 1"/>
    <property type="match status" value="1"/>
</dbReference>
<protein>
    <submittedName>
        <fullName evidence="2">EVE domain-containing protein</fullName>
    </submittedName>
</protein>
<dbReference type="InterPro" id="IPR052181">
    <property type="entry name" value="5hmC_binding"/>
</dbReference>
<comment type="caution">
    <text evidence="2">The sequence shown here is derived from an EMBL/GenBank/DDBJ whole genome shotgun (WGS) entry which is preliminary data.</text>
</comment>
<dbReference type="Gene3D" id="3.10.590.10">
    <property type="entry name" value="ph1033 like domains"/>
    <property type="match status" value="1"/>
</dbReference>
<dbReference type="PANTHER" id="PTHR14087">
    <property type="entry name" value="THYMOCYTE NUCLEAR PROTEIN 1"/>
    <property type="match status" value="1"/>
</dbReference>
<organism evidence="2 3">
    <name type="scientific">Chrysosporum bergii ANA360D</name>
    <dbReference type="NCBI Taxonomy" id="617107"/>
    <lineage>
        <taxon>Bacteria</taxon>
        <taxon>Bacillati</taxon>
        <taxon>Cyanobacteriota</taxon>
        <taxon>Cyanophyceae</taxon>
        <taxon>Nostocales</taxon>
        <taxon>Nodulariaceae</taxon>
        <taxon>Chrysosporum</taxon>
    </lineage>
</organism>
<feature type="domain" description="EVE" evidence="1">
    <location>
        <begin position="2"/>
        <end position="131"/>
    </location>
</feature>